<sequence length="160" mass="17900">MVLDRPISQGHLVRLAQSHSSSQRYFTPVPHLQGMPYYPPDSRKPTAYPFLKAYPYAGGGYQCTGAIGVIVGFTSHSIFEIPASTPEPVPMVPPVAFYSPLPTPPPKPQPVIRMLPPPPEWPPIRPPPHMPHTPDRVRLAWRDVLPKRTKAHPHFLGENR</sequence>
<dbReference type="EMBL" id="MU129102">
    <property type="protein sequence ID" value="KAF9506695.1"/>
    <property type="molecule type" value="Genomic_DNA"/>
</dbReference>
<evidence type="ECO:0000313" key="1">
    <source>
        <dbReference type="EMBL" id="KAF9506695.1"/>
    </source>
</evidence>
<comment type="caution">
    <text evidence="1">The sequence shown here is derived from an EMBL/GenBank/DDBJ whole genome shotgun (WGS) entry which is preliminary data.</text>
</comment>
<keyword evidence="2" id="KW-1185">Reference proteome</keyword>
<dbReference type="Proteomes" id="UP000886523">
    <property type="component" value="Unassembled WGS sequence"/>
</dbReference>
<name>A0A9P6DQJ1_9AGAM</name>
<dbReference type="AlphaFoldDB" id="A0A9P6DQJ1"/>
<proteinExistence type="predicted"/>
<protein>
    <submittedName>
        <fullName evidence="1">Uncharacterized protein</fullName>
    </submittedName>
</protein>
<organism evidence="1 2">
    <name type="scientific">Hydnum rufescens UP504</name>
    <dbReference type="NCBI Taxonomy" id="1448309"/>
    <lineage>
        <taxon>Eukaryota</taxon>
        <taxon>Fungi</taxon>
        <taxon>Dikarya</taxon>
        <taxon>Basidiomycota</taxon>
        <taxon>Agaricomycotina</taxon>
        <taxon>Agaricomycetes</taxon>
        <taxon>Cantharellales</taxon>
        <taxon>Hydnaceae</taxon>
        <taxon>Hydnum</taxon>
    </lineage>
</organism>
<gene>
    <name evidence="1" type="ORF">BS47DRAFT_1385437</name>
</gene>
<evidence type="ECO:0000313" key="2">
    <source>
        <dbReference type="Proteomes" id="UP000886523"/>
    </source>
</evidence>
<reference evidence="1" key="1">
    <citation type="journal article" date="2020" name="Nat. Commun.">
        <title>Large-scale genome sequencing of mycorrhizal fungi provides insights into the early evolution of symbiotic traits.</title>
        <authorList>
            <person name="Miyauchi S."/>
            <person name="Kiss E."/>
            <person name="Kuo A."/>
            <person name="Drula E."/>
            <person name="Kohler A."/>
            <person name="Sanchez-Garcia M."/>
            <person name="Morin E."/>
            <person name="Andreopoulos B."/>
            <person name="Barry K.W."/>
            <person name="Bonito G."/>
            <person name="Buee M."/>
            <person name="Carver A."/>
            <person name="Chen C."/>
            <person name="Cichocki N."/>
            <person name="Clum A."/>
            <person name="Culley D."/>
            <person name="Crous P.W."/>
            <person name="Fauchery L."/>
            <person name="Girlanda M."/>
            <person name="Hayes R.D."/>
            <person name="Keri Z."/>
            <person name="LaButti K."/>
            <person name="Lipzen A."/>
            <person name="Lombard V."/>
            <person name="Magnuson J."/>
            <person name="Maillard F."/>
            <person name="Murat C."/>
            <person name="Nolan M."/>
            <person name="Ohm R.A."/>
            <person name="Pangilinan J."/>
            <person name="Pereira M.F."/>
            <person name="Perotto S."/>
            <person name="Peter M."/>
            <person name="Pfister S."/>
            <person name="Riley R."/>
            <person name="Sitrit Y."/>
            <person name="Stielow J.B."/>
            <person name="Szollosi G."/>
            <person name="Zifcakova L."/>
            <person name="Stursova M."/>
            <person name="Spatafora J.W."/>
            <person name="Tedersoo L."/>
            <person name="Vaario L.M."/>
            <person name="Yamada A."/>
            <person name="Yan M."/>
            <person name="Wang P."/>
            <person name="Xu J."/>
            <person name="Bruns T."/>
            <person name="Baldrian P."/>
            <person name="Vilgalys R."/>
            <person name="Dunand C."/>
            <person name="Henrissat B."/>
            <person name="Grigoriev I.V."/>
            <person name="Hibbett D."/>
            <person name="Nagy L.G."/>
            <person name="Martin F.M."/>
        </authorList>
    </citation>
    <scope>NUCLEOTIDE SEQUENCE</scope>
    <source>
        <strain evidence="1">UP504</strain>
    </source>
</reference>
<accession>A0A9P6DQJ1</accession>